<dbReference type="InParanoid" id="A0A3B1IVK2"/>
<dbReference type="GeneTree" id="ENSGT00940000155616"/>
<feature type="region of interest" description="Disordered" evidence="3">
    <location>
        <begin position="31"/>
        <end position="194"/>
    </location>
</feature>
<dbReference type="Pfam" id="PF01026">
    <property type="entry name" value="TatD_DNase"/>
    <property type="match status" value="1"/>
</dbReference>
<dbReference type="PROSITE" id="PS01091">
    <property type="entry name" value="TATD_3"/>
    <property type="match status" value="1"/>
</dbReference>
<dbReference type="STRING" id="7994.ENSAMXP00000033741"/>
<evidence type="ECO:0000256" key="1">
    <source>
        <dbReference type="ARBA" id="ARBA00009275"/>
    </source>
</evidence>
<dbReference type="PANTHER" id="PTHR46363:SF1">
    <property type="entry name" value="DEOXYRIBONUCLEASE TATDN2-RELATED"/>
    <property type="match status" value="1"/>
</dbReference>
<feature type="region of interest" description="Disordered" evidence="3">
    <location>
        <begin position="311"/>
        <end position="335"/>
    </location>
</feature>
<comment type="similarity">
    <text evidence="1">Belongs to the metallo-dependent hydrolases superfamily. TatD-type hydrolase family.</text>
</comment>
<dbReference type="PROSITE" id="PS01137">
    <property type="entry name" value="TATD_1"/>
    <property type="match status" value="1"/>
</dbReference>
<dbReference type="FunFam" id="3.20.20.140:FF:000027">
    <property type="entry name" value="putative deoxyribonuclease TATDN2"/>
    <property type="match status" value="1"/>
</dbReference>
<accession>A0A3B1IVK2</accession>
<reference evidence="5" key="2">
    <citation type="journal article" date="2014" name="Nat. Commun.">
        <title>The cavefish genome reveals candidate genes for eye loss.</title>
        <authorList>
            <person name="McGaugh S.E."/>
            <person name="Gross J.B."/>
            <person name="Aken B."/>
            <person name="Blin M."/>
            <person name="Borowsky R."/>
            <person name="Chalopin D."/>
            <person name="Hinaux H."/>
            <person name="Jeffery W.R."/>
            <person name="Keene A."/>
            <person name="Ma L."/>
            <person name="Minx P."/>
            <person name="Murphy D."/>
            <person name="O'Quin K.E."/>
            <person name="Retaux S."/>
            <person name="Rohner N."/>
            <person name="Searle S.M."/>
            <person name="Stahl B.A."/>
            <person name="Tabin C."/>
            <person name="Volff J.N."/>
            <person name="Yoshizawa M."/>
            <person name="Warren W.C."/>
        </authorList>
    </citation>
    <scope>NUCLEOTIDE SEQUENCE [LARGE SCALE GENOMIC DNA]</scope>
    <source>
        <strain evidence="5">female</strain>
    </source>
</reference>
<dbReference type="InterPro" id="IPR001130">
    <property type="entry name" value="TatD-like"/>
</dbReference>
<name>A0A3B1IVK2_ASTMX</name>
<feature type="compositionally biased region" description="Low complexity" evidence="3">
    <location>
        <begin position="316"/>
        <end position="331"/>
    </location>
</feature>
<reference evidence="4" key="4">
    <citation type="submission" date="2025-09" db="UniProtKB">
        <authorList>
            <consortium name="Ensembl"/>
        </authorList>
    </citation>
    <scope>IDENTIFICATION</scope>
</reference>
<feature type="compositionally biased region" description="Polar residues" evidence="3">
    <location>
        <begin position="77"/>
        <end position="86"/>
    </location>
</feature>
<dbReference type="Bgee" id="ENSAMXG00000039000">
    <property type="expression patterns" value="Expressed in testis and 14 other cell types or tissues"/>
</dbReference>
<proteinExistence type="inferred from homology"/>
<dbReference type="Proteomes" id="UP000018467">
    <property type="component" value="Unassembled WGS sequence"/>
</dbReference>
<dbReference type="AlphaFoldDB" id="A0A3B1IVK2"/>
<dbReference type="GO" id="GO:0016788">
    <property type="term" value="F:hydrolase activity, acting on ester bonds"/>
    <property type="evidence" value="ECO:0007669"/>
    <property type="project" value="InterPro"/>
</dbReference>
<dbReference type="PANTHER" id="PTHR46363">
    <property type="entry name" value="DEOXYRIBONUCLEASE TATDN2-RELATED"/>
    <property type="match status" value="1"/>
</dbReference>
<dbReference type="InterPro" id="IPR032466">
    <property type="entry name" value="Metal_Hydrolase"/>
</dbReference>
<reference evidence="4" key="3">
    <citation type="submission" date="2025-08" db="UniProtKB">
        <authorList>
            <consortium name="Ensembl"/>
        </authorList>
    </citation>
    <scope>IDENTIFICATION</scope>
</reference>
<dbReference type="Ensembl" id="ENSAMXT00000054811.1">
    <property type="protein sequence ID" value="ENSAMXP00000033741.1"/>
    <property type="gene ID" value="ENSAMXG00000039000.1"/>
</dbReference>
<dbReference type="CDD" id="cd01310">
    <property type="entry name" value="TatD_DNAse"/>
    <property type="match status" value="1"/>
</dbReference>
<keyword evidence="5" id="KW-1185">Reference proteome</keyword>
<dbReference type="PROSITE" id="PS01090">
    <property type="entry name" value="TATD_2"/>
    <property type="match status" value="1"/>
</dbReference>
<feature type="region of interest" description="Disordered" evidence="3">
    <location>
        <begin position="271"/>
        <end position="290"/>
    </location>
</feature>
<evidence type="ECO:0000313" key="5">
    <source>
        <dbReference type="Proteomes" id="UP000018467"/>
    </source>
</evidence>
<dbReference type="InterPro" id="IPR018228">
    <property type="entry name" value="DNase_TatD-rel_CS"/>
</dbReference>
<dbReference type="Gene3D" id="3.20.20.140">
    <property type="entry name" value="Metal-dependent hydrolases"/>
    <property type="match status" value="1"/>
</dbReference>
<reference evidence="5" key="1">
    <citation type="submission" date="2013-03" db="EMBL/GenBank/DDBJ databases">
        <authorList>
            <person name="Jeffery W."/>
            <person name="Warren W."/>
            <person name="Wilson R.K."/>
        </authorList>
    </citation>
    <scope>NUCLEOTIDE SEQUENCE</scope>
    <source>
        <strain evidence="5">female</strain>
    </source>
</reference>
<keyword evidence="2" id="KW-0378">Hydrolase</keyword>
<sequence>MVLFSSSAMMNSKRGKVKFGWLRSSFTSPRKFQKNVEGLARPTLWNDPESEESSEDHSSSLNMSTGSVELGELESIKLNTPKGNQATPTTKKRTPKKHALSGGVRKLFGKQAVTAEQDAQPARQSAVPSPAVKRKDRTSEEGSKAIYLKALTQAIGSGEKKSPPTKDSVQKPSARKCIIDTPAAQTKKKERTYLRKSFSDENSAALKTEKHRHSPFVFTETEVEEMKTDTRSVLLKDDESPDWSDVEGSVEVETFSQDESQDQLTRQKVECEHGREIEDPEGPPPLEYVPIQPPTYMLSQRFPQPTFGMRWMTPHQSSPTSTGTETSGQSSVASRELFLSSRPTFQDITPGSSASKTVRLPNSSFVALGRGVRLPQPISQSSSSPDPYALPGRAFRTESPVPHSKGLCEFSPILQHRFSDSVRFSASRRSSTTNVATRRMSEGSEPLWLTCSDHSITGSQEFLDTHCHLDMLYGKLGYQGSFQNFRKEYASSFPVEFGGCIADFCNPRITQKEAIWEGLLGEELVWGAFGCHPHFAKEYNNKHEESIMRAMRHPKTIAFGEIGLDYSHKNSTDSKRQKEVFERQLRLAVSLGKPLVIHCRDADDDLLEIMKKCVPRDYKIHRHCFTNSYSVIEPFLNEFCNLCVGFTALVTYPRAVEARNSVRKIPLDRILLETDAPYFLPRQVPKNVCRFAHPGMGIHTLREISMLKGEALPTVLKKVRQNTTHIYGL</sequence>
<evidence type="ECO:0000256" key="2">
    <source>
        <dbReference type="ARBA" id="ARBA00022801"/>
    </source>
</evidence>
<dbReference type="SUPFAM" id="SSF51556">
    <property type="entry name" value="Metallo-dependent hydrolases"/>
    <property type="match status" value="1"/>
</dbReference>
<feature type="compositionally biased region" description="Basic residues" evidence="3">
    <location>
        <begin position="90"/>
        <end position="99"/>
    </location>
</feature>
<protein>
    <submittedName>
        <fullName evidence="4">TatD DNase domain containing 2</fullName>
    </submittedName>
</protein>
<evidence type="ECO:0000256" key="3">
    <source>
        <dbReference type="SAM" id="MobiDB-lite"/>
    </source>
</evidence>
<organism evidence="4 5">
    <name type="scientific">Astyanax mexicanus</name>
    <name type="common">Blind cave fish</name>
    <name type="synonym">Astyanax fasciatus mexicanus</name>
    <dbReference type="NCBI Taxonomy" id="7994"/>
    <lineage>
        <taxon>Eukaryota</taxon>
        <taxon>Metazoa</taxon>
        <taxon>Chordata</taxon>
        <taxon>Craniata</taxon>
        <taxon>Vertebrata</taxon>
        <taxon>Euteleostomi</taxon>
        <taxon>Actinopterygii</taxon>
        <taxon>Neopterygii</taxon>
        <taxon>Teleostei</taxon>
        <taxon>Ostariophysi</taxon>
        <taxon>Characiformes</taxon>
        <taxon>Characoidei</taxon>
        <taxon>Acestrorhamphidae</taxon>
        <taxon>Acestrorhamphinae</taxon>
        <taxon>Astyanax</taxon>
    </lineage>
</organism>
<evidence type="ECO:0000313" key="4">
    <source>
        <dbReference type="Ensembl" id="ENSAMXP00000033741.1"/>
    </source>
</evidence>